<keyword evidence="2" id="KW-1185">Reference proteome</keyword>
<proteinExistence type="predicted"/>
<sequence length="311" mass="32740">MNTQISAEAHASGQPSSYVRHLTADPAGARIVLSPASPLVVGVAPVGQVDILLDQSLFEGATAYMLVDWPHAVRVGESLDMPARWADHRAAPPLAADLVVIVAHLGGVYRGRDATLALQAMLDRLARDAGRCDVVGAIPVASTLATTDPAVLARWEMDVRPMLTAAIGPLFERRGDVLQPISRRSSGPPADGSPLRPIGAGYALDVATAVTWPDALHYRLEWRGARASAAAVGDVGVIVEAGALVCAVETASVQPCIARKRSKLLRERILVPTSDPHVLRLTRAVRLPSLTNAARVVTGTNGASADAWRPT</sequence>
<dbReference type="Proteomes" id="UP000600449">
    <property type="component" value="Unassembled WGS sequence"/>
</dbReference>
<evidence type="ECO:0000313" key="2">
    <source>
        <dbReference type="Proteomes" id="UP000600449"/>
    </source>
</evidence>
<accession>A0A917V558</accession>
<gene>
    <name evidence="1" type="ORF">GCM10011322_27470</name>
</gene>
<reference evidence="1 2" key="1">
    <citation type="journal article" date="2014" name="Int. J. Syst. Evol. Microbiol.">
        <title>Complete genome sequence of Corynebacterium casei LMG S-19264T (=DSM 44701T), isolated from a smear-ripened cheese.</title>
        <authorList>
            <consortium name="US DOE Joint Genome Institute (JGI-PGF)"/>
            <person name="Walter F."/>
            <person name="Albersmeier A."/>
            <person name="Kalinowski J."/>
            <person name="Ruckert C."/>
        </authorList>
    </citation>
    <scope>NUCLEOTIDE SEQUENCE [LARGE SCALE GENOMIC DNA]</scope>
    <source>
        <strain evidence="1 2">CGMCC 1.9161</strain>
    </source>
</reference>
<comment type="caution">
    <text evidence="1">The sequence shown here is derived from an EMBL/GenBank/DDBJ whole genome shotgun (WGS) entry which is preliminary data.</text>
</comment>
<dbReference type="EMBL" id="BMMF01000007">
    <property type="protein sequence ID" value="GGK38890.1"/>
    <property type="molecule type" value="Genomic_DNA"/>
</dbReference>
<protein>
    <submittedName>
        <fullName evidence="1">Uncharacterized protein</fullName>
    </submittedName>
</protein>
<dbReference type="AlphaFoldDB" id="A0A917V558"/>
<evidence type="ECO:0000313" key="1">
    <source>
        <dbReference type="EMBL" id="GGK38890.1"/>
    </source>
</evidence>
<organism evidence="1 2">
    <name type="scientific">Salinarimonas ramus</name>
    <dbReference type="NCBI Taxonomy" id="690164"/>
    <lineage>
        <taxon>Bacteria</taxon>
        <taxon>Pseudomonadati</taxon>
        <taxon>Pseudomonadota</taxon>
        <taxon>Alphaproteobacteria</taxon>
        <taxon>Hyphomicrobiales</taxon>
        <taxon>Salinarimonadaceae</taxon>
        <taxon>Salinarimonas</taxon>
    </lineage>
</organism>
<name>A0A917V558_9HYPH</name>